<keyword evidence="13" id="KW-1185">Reference proteome</keyword>
<evidence type="ECO:0000256" key="8">
    <source>
        <dbReference type="PIRSR" id="PIRSR618044-2"/>
    </source>
</evidence>
<evidence type="ECO:0000256" key="6">
    <source>
        <dbReference type="ARBA" id="ARBA00023316"/>
    </source>
</evidence>
<dbReference type="SUPFAM" id="SSF56601">
    <property type="entry name" value="beta-lactamase/transpeptidase-like"/>
    <property type="match status" value="1"/>
</dbReference>
<dbReference type="Gene3D" id="3.40.710.10">
    <property type="entry name" value="DD-peptidase/beta-lactamase superfamily"/>
    <property type="match status" value="1"/>
</dbReference>
<keyword evidence="12" id="KW-0121">Carboxypeptidase</keyword>
<keyword evidence="12" id="KW-0645">Protease</keyword>
<dbReference type="GO" id="GO:0009252">
    <property type="term" value="P:peptidoglycan biosynthetic process"/>
    <property type="evidence" value="ECO:0007669"/>
    <property type="project" value="UniProtKB-KW"/>
</dbReference>
<dbReference type="GO" id="GO:0071555">
    <property type="term" value="P:cell wall organization"/>
    <property type="evidence" value="ECO:0007669"/>
    <property type="project" value="UniProtKB-KW"/>
</dbReference>
<keyword evidence="5" id="KW-0573">Peptidoglycan synthesis</keyword>
<reference evidence="12 13" key="1">
    <citation type="journal article" date="2008" name="Appl. Environ. Microbiol.">
        <title>Genomic insights into Mn(II) oxidation by the marine alphaproteobacterium Aurantimonas sp. strain SI85-9A1.</title>
        <authorList>
            <person name="Dick G.J."/>
            <person name="Podell S."/>
            <person name="Johnson H.A."/>
            <person name="Rivera-Espinoza Y."/>
            <person name="Bernier-Latmani R."/>
            <person name="McCarthy J.K."/>
            <person name="Torpey J.W."/>
            <person name="Clement B.G."/>
            <person name="Gaasterland T."/>
            <person name="Tebo B.M."/>
        </authorList>
    </citation>
    <scope>NUCLEOTIDE SEQUENCE [LARGE SCALE GENOMIC DNA]</scope>
    <source>
        <strain evidence="12 13">SI85-9A1</strain>
    </source>
</reference>
<name>Q1YG70_AURMS</name>
<evidence type="ECO:0000256" key="3">
    <source>
        <dbReference type="ARBA" id="ARBA00022801"/>
    </source>
</evidence>
<dbReference type="AlphaFoldDB" id="Q1YG70"/>
<feature type="active site" description="Acyl-ester intermediate" evidence="7">
    <location>
        <position position="52"/>
    </location>
</feature>
<accession>Q1YG70</accession>
<dbReference type="EMBL" id="AAPJ01000005">
    <property type="protein sequence ID" value="EAS49355.1"/>
    <property type="molecule type" value="Genomic_DNA"/>
</dbReference>
<sequence length="455" mass="47706">MPLAGGAALAQAAKADAAATDTAPPMASIVVDVATGKVLSQQHATERRYPASTTKLMTAYLALRALRESRLSLDSPVIVTRRSAAEAPSKMGFKPGSVIRLDFALRMMLVKSANDIAYAIGETVGGSMEEFVAMMNDAAAQLGMQDTRFINANGLPGEGQHSSAKDLAILGVAIRREFPAFADYFGTEAISNGTAILKNGNKLLGRFDGADGMKTGYICASGFNLVSSATRNGRTLVAVVIGANGTIPRERLSAEILEAGFATDPASVDIRVDELPVASDTEPLDVSDYICSAEGRTARANERVEERDREETFGSPYLRDLDRSPVVFRVSLGGAAGNAIAEPGISIISAYGIPLPTPRPDYTPATPTEVDATPQVPAPADAPLPAAPSGEAVETDENEVVVEATGSGDVDERATDLGIDRDGKTSRLAIRRDDAADLRKATTEPMPSAAERPAN</sequence>
<evidence type="ECO:0000256" key="2">
    <source>
        <dbReference type="ARBA" id="ARBA00022729"/>
    </source>
</evidence>
<dbReference type="InterPro" id="IPR018044">
    <property type="entry name" value="Peptidase_S11"/>
</dbReference>
<evidence type="ECO:0000259" key="11">
    <source>
        <dbReference type="Pfam" id="PF00768"/>
    </source>
</evidence>
<feature type="compositionally biased region" description="Pro residues" evidence="10">
    <location>
        <begin position="376"/>
        <end position="386"/>
    </location>
</feature>
<dbReference type="Proteomes" id="UP000000321">
    <property type="component" value="Unassembled WGS sequence"/>
</dbReference>
<proteinExistence type="inferred from homology"/>
<dbReference type="GO" id="GO:0006508">
    <property type="term" value="P:proteolysis"/>
    <property type="evidence" value="ECO:0007669"/>
    <property type="project" value="InterPro"/>
</dbReference>
<dbReference type="PANTHER" id="PTHR21581">
    <property type="entry name" value="D-ALANYL-D-ALANINE CARBOXYPEPTIDASE"/>
    <property type="match status" value="1"/>
</dbReference>
<keyword evidence="4" id="KW-0133">Cell shape</keyword>
<protein>
    <submittedName>
        <fullName evidence="12">D-alanyl-D-alanine carboxypeptidase</fullName>
    </submittedName>
</protein>
<dbReference type="Pfam" id="PF00768">
    <property type="entry name" value="Peptidase_S11"/>
    <property type="match status" value="1"/>
</dbReference>
<feature type="binding site" evidence="8">
    <location>
        <position position="214"/>
    </location>
    <ligand>
        <name>substrate</name>
    </ligand>
</feature>
<evidence type="ECO:0000313" key="12">
    <source>
        <dbReference type="EMBL" id="EAS49355.1"/>
    </source>
</evidence>
<dbReference type="InterPro" id="IPR001967">
    <property type="entry name" value="Peptidase_S11_N"/>
</dbReference>
<gene>
    <name evidence="12" type="ORF">SI859A1_02957</name>
</gene>
<evidence type="ECO:0000256" key="9">
    <source>
        <dbReference type="RuleBase" id="RU004016"/>
    </source>
</evidence>
<feature type="region of interest" description="Disordered" evidence="10">
    <location>
        <begin position="359"/>
        <end position="455"/>
    </location>
</feature>
<feature type="compositionally biased region" description="Basic and acidic residues" evidence="10">
    <location>
        <begin position="410"/>
        <end position="442"/>
    </location>
</feature>
<keyword evidence="2" id="KW-0732">Signal</keyword>
<dbReference type="HOGENOM" id="CLU_027070_1_2_5"/>
<evidence type="ECO:0000256" key="7">
    <source>
        <dbReference type="PIRSR" id="PIRSR618044-1"/>
    </source>
</evidence>
<dbReference type="PRINTS" id="PR00725">
    <property type="entry name" value="DADACBPTASE1"/>
</dbReference>
<dbReference type="PANTHER" id="PTHR21581:SF6">
    <property type="entry name" value="TRAFFICKING PROTEIN PARTICLE COMPLEX SUBUNIT 12"/>
    <property type="match status" value="1"/>
</dbReference>
<dbReference type="GO" id="GO:0008360">
    <property type="term" value="P:regulation of cell shape"/>
    <property type="evidence" value="ECO:0007669"/>
    <property type="project" value="UniProtKB-KW"/>
</dbReference>
<feature type="active site" description="Proton acceptor" evidence="7">
    <location>
        <position position="55"/>
    </location>
</feature>
<dbReference type="BioCyc" id="AURANTIMONAS:SI859A1_02957-MONOMER"/>
<feature type="domain" description="Peptidase S11 D-alanyl-D-alanine carboxypeptidase A N-terminal" evidence="11">
    <location>
        <begin position="26"/>
        <end position="244"/>
    </location>
</feature>
<organism evidence="12 13">
    <name type="scientific">Aurantimonas manganoxydans (strain ATCC BAA-1229 / DSM 21871 / SI85-9A1)</name>
    <dbReference type="NCBI Taxonomy" id="287752"/>
    <lineage>
        <taxon>Bacteria</taxon>
        <taxon>Pseudomonadati</taxon>
        <taxon>Pseudomonadota</taxon>
        <taxon>Alphaproteobacteria</taxon>
        <taxon>Hyphomicrobiales</taxon>
        <taxon>Aurantimonadaceae</taxon>
        <taxon>Aurantimonas</taxon>
    </lineage>
</organism>
<keyword evidence="3" id="KW-0378">Hydrolase</keyword>
<comment type="similarity">
    <text evidence="1 9">Belongs to the peptidase S11 family.</text>
</comment>
<dbReference type="GO" id="GO:0009002">
    <property type="term" value="F:serine-type D-Ala-D-Ala carboxypeptidase activity"/>
    <property type="evidence" value="ECO:0007669"/>
    <property type="project" value="InterPro"/>
</dbReference>
<feature type="active site" evidence="7">
    <location>
        <position position="112"/>
    </location>
</feature>
<evidence type="ECO:0000256" key="1">
    <source>
        <dbReference type="ARBA" id="ARBA00007164"/>
    </source>
</evidence>
<evidence type="ECO:0000256" key="5">
    <source>
        <dbReference type="ARBA" id="ARBA00022984"/>
    </source>
</evidence>
<keyword evidence="6" id="KW-0961">Cell wall biogenesis/degradation</keyword>
<evidence type="ECO:0000256" key="4">
    <source>
        <dbReference type="ARBA" id="ARBA00022960"/>
    </source>
</evidence>
<evidence type="ECO:0000256" key="10">
    <source>
        <dbReference type="SAM" id="MobiDB-lite"/>
    </source>
</evidence>
<dbReference type="InterPro" id="IPR012338">
    <property type="entry name" value="Beta-lactam/transpept-like"/>
</dbReference>
<evidence type="ECO:0000313" key="13">
    <source>
        <dbReference type="Proteomes" id="UP000000321"/>
    </source>
</evidence>
<comment type="caution">
    <text evidence="12">The sequence shown here is derived from an EMBL/GenBank/DDBJ whole genome shotgun (WGS) entry which is preliminary data.</text>
</comment>